<proteinExistence type="predicted"/>
<evidence type="ECO:0000313" key="2">
    <source>
        <dbReference type="Proteomes" id="UP000789366"/>
    </source>
</evidence>
<protein>
    <submittedName>
        <fullName evidence="1">14986_t:CDS:1</fullName>
    </submittedName>
</protein>
<gene>
    <name evidence="1" type="ORF">SPELUC_LOCUS14993</name>
</gene>
<reference evidence="1" key="1">
    <citation type="submission" date="2021-06" db="EMBL/GenBank/DDBJ databases">
        <authorList>
            <person name="Kallberg Y."/>
            <person name="Tangrot J."/>
            <person name="Rosling A."/>
        </authorList>
    </citation>
    <scope>NUCLEOTIDE SEQUENCE</scope>
    <source>
        <strain evidence="1">28 12/20/2015</strain>
    </source>
</reference>
<dbReference type="Proteomes" id="UP000789366">
    <property type="component" value="Unassembled WGS sequence"/>
</dbReference>
<accession>A0ACA9QST1</accession>
<evidence type="ECO:0000313" key="1">
    <source>
        <dbReference type="EMBL" id="CAG8758785.1"/>
    </source>
</evidence>
<dbReference type="EMBL" id="CAJVPW010047089">
    <property type="protein sequence ID" value="CAG8758785.1"/>
    <property type="molecule type" value="Genomic_DNA"/>
</dbReference>
<name>A0ACA9QST1_9GLOM</name>
<sequence>DKTEKSNLDNLLIAEIINLNFYNINKIENTLPLNDNIEQESESEKNSDIDFESIYNKEFY</sequence>
<keyword evidence="2" id="KW-1185">Reference proteome</keyword>
<feature type="non-terminal residue" evidence="1">
    <location>
        <position position="1"/>
    </location>
</feature>
<comment type="caution">
    <text evidence="1">The sequence shown here is derived from an EMBL/GenBank/DDBJ whole genome shotgun (WGS) entry which is preliminary data.</text>
</comment>
<organism evidence="1 2">
    <name type="scientific">Cetraspora pellucida</name>
    <dbReference type="NCBI Taxonomy" id="1433469"/>
    <lineage>
        <taxon>Eukaryota</taxon>
        <taxon>Fungi</taxon>
        <taxon>Fungi incertae sedis</taxon>
        <taxon>Mucoromycota</taxon>
        <taxon>Glomeromycotina</taxon>
        <taxon>Glomeromycetes</taxon>
        <taxon>Diversisporales</taxon>
        <taxon>Gigasporaceae</taxon>
        <taxon>Cetraspora</taxon>
    </lineage>
</organism>